<evidence type="ECO:0000256" key="5">
    <source>
        <dbReference type="ARBA" id="ARBA00022490"/>
    </source>
</evidence>
<dbReference type="PANTHER" id="PTHR12128">
    <property type="entry name" value="DIHYDRODIPICOLINATE SYNTHASE"/>
    <property type="match status" value="1"/>
</dbReference>
<keyword evidence="10 12" id="KW-0704">Schiff base</keyword>
<dbReference type="PANTHER" id="PTHR12128:SF66">
    <property type="entry name" value="4-HYDROXY-2-OXOGLUTARATE ALDOLASE, MITOCHONDRIAL"/>
    <property type="match status" value="1"/>
</dbReference>
<evidence type="ECO:0000256" key="14">
    <source>
        <dbReference type="PIRSR" id="PIRSR001365-1"/>
    </source>
</evidence>
<evidence type="ECO:0000256" key="8">
    <source>
        <dbReference type="ARBA" id="ARBA00023154"/>
    </source>
</evidence>
<dbReference type="SUPFAM" id="SSF51569">
    <property type="entry name" value="Aldolase"/>
    <property type="match status" value="1"/>
</dbReference>
<sequence>MDFGRLITAMVTPFNEQGEIHWEETARLIDYLIDDQKSETLVISGTTGESPTLSDKEKVELFEFAVKHAAGRCKIIAGTGSNNTAHSIHLTQDAERVGVDGVLLVVPYYNKPSQEGMFRHFEAIANATKLPIMLYNVPGRTAASLSAATTLRLAQIPNIVATKECVSLEQVTQIAAGAPEHFRVYSGDDASGLPAIAVGAYGIVSVASHVVGAEMKQMVDSYFGGAPVQAAQIHQKLFPVFKGLFECPQPLPNPVAVKYALTLRGLNVGSVRLPLIAATEDEQGFIRGLFN</sequence>
<protein>
    <recommendedName>
        <fullName evidence="4 12">4-hydroxy-tetrahydrodipicolinate synthase</fullName>
        <shortName evidence="12">HTPA synthase</shortName>
        <ecNumber evidence="4 12">4.3.3.7</ecNumber>
    </recommendedName>
</protein>
<reference evidence="16 17" key="1">
    <citation type="submission" date="2018-04" db="EMBL/GenBank/DDBJ databases">
        <title>Paenibacillus taichungensis Genome sequencing and assembly.</title>
        <authorList>
            <person name="Xu J."/>
            <person name="Rensing C."/>
            <person name="Mazhar H.S."/>
        </authorList>
    </citation>
    <scope>NUCLEOTIDE SEQUENCE [LARGE SCALE GENOMIC DNA]</scope>
    <source>
        <strain evidence="16 17">NC1</strain>
    </source>
</reference>
<dbReference type="CDD" id="cd00950">
    <property type="entry name" value="DHDPS"/>
    <property type="match status" value="1"/>
</dbReference>
<dbReference type="Pfam" id="PF00701">
    <property type="entry name" value="DHDPS"/>
    <property type="match status" value="1"/>
</dbReference>
<feature type="binding site" evidence="12 15">
    <location>
        <position position="47"/>
    </location>
    <ligand>
        <name>pyruvate</name>
        <dbReference type="ChEBI" id="CHEBI:15361"/>
    </ligand>
</feature>
<name>A0A329QX01_9BACL</name>
<dbReference type="PIRSF" id="PIRSF001365">
    <property type="entry name" value="DHDPS"/>
    <property type="match status" value="1"/>
</dbReference>
<comment type="subunit">
    <text evidence="12">Homotetramer; dimer of dimers.</text>
</comment>
<feature type="binding site" evidence="12 15">
    <location>
        <position position="204"/>
    </location>
    <ligand>
        <name>pyruvate</name>
        <dbReference type="ChEBI" id="CHEBI:15361"/>
    </ligand>
</feature>
<keyword evidence="9 12" id="KW-0456">Lyase</keyword>
<dbReference type="InterPro" id="IPR005263">
    <property type="entry name" value="DapA"/>
</dbReference>
<evidence type="ECO:0000313" key="16">
    <source>
        <dbReference type="EMBL" id="RAW16970.1"/>
    </source>
</evidence>
<accession>A0A329QX01</accession>
<dbReference type="InterPro" id="IPR013785">
    <property type="entry name" value="Aldolase_TIM"/>
</dbReference>
<evidence type="ECO:0000256" key="10">
    <source>
        <dbReference type="ARBA" id="ARBA00023270"/>
    </source>
</evidence>
<evidence type="ECO:0000256" key="1">
    <source>
        <dbReference type="ARBA" id="ARBA00003294"/>
    </source>
</evidence>
<feature type="active site" description="Proton donor/acceptor" evidence="12 14">
    <location>
        <position position="135"/>
    </location>
</feature>
<dbReference type="GO" id="GO:0019877">
    <property type="term" value="P:diaminopimelate biosynthetic process"/>
    <property type="evidence" value="ECO:0007669"/>
    <property type="project" value="UniProtKB-UniRule"/>
</dbReference>
<dbReference type="Proteomes" id="UP000250642">
    <property type="component" value="Unassembled WGS sequence"/>
</dbReference>
<dbReference type="NCBIfam" id="TIGR00674">
    <property type="entry name" value="dapA"/>
    <property type="match status" value="1"/>
</dbReference>
<gene>
    <name evidence="12" type="primary">dapA</name>
    <name evidence="16" type="ORF">DC345_07665</name>
</gene>
<dbReference type="HAMAP" id="MF_00418">
    <property type="entry name" value="DapA"/>
    <property type="match status" value="1"/>
</dbReference>
<feature type="active site" description="Schiff-base intermediate with substrate" evidence="12 14">
    <location>
        <position position="163"/>
    </location>
</feature>
<comment type="caution">
    <text evidence="12">Was originally thought to be a dihydrodipicolinate synthase (DHDPS), catalyzing the condensation of (S)-aspartate-beta-semialdehyde [(S)-ASA] and pyruvate to dihydrodipicolinate (DHDP). However, it was shown in E.coli that the product of the enzymatic reaction is not dihydrodipicolinate but in fact (4S)-4-hydroxy-2,3,4,5-tetrahydro-(2S)-dipicolinic acid (HTPA), and that the consecutive dehydration reaction leading to DHDP is not spontaneous but catalyzed by DapB.</text>
</comment>
<evidence type="ECO:0000256" key="6">
    <source>
        <dbReference type="ARBA" id="ARBA00022605"/>
    </source>
</evidence>
<feature type="site" description="Part of a proton relay during catalysis" evidence="12">
    <location>
        <position position="109"/>
    </location>
</feature>
<evidence type="ECO:0000256" key="15">
    <source>
        <dbReference type="PIRSR" id="PIRSR001365-2"/>
    </source>
</evidence>
<dbReference type="GO" id="GO:0005829">
    <property type="term" value="C:cytosol"/>
    <property type="evidence" value="ECO:0007669"/>
    <property type="project" value="TreeGrafter"/>
</dbReference>
<dbReference type="GO" id="GO:0008840">
    <property type="term" value="F:4-hydroxy-tetrahydrodipicolinate synthase activity"/>
    <property type="evidence" value="ECO:0007669"/>
    <property type="project" value="UniProtKB-UniRule"/>
</dbReference>
<keyword evidence="5 12" id="KW-0963">Cytoplasm</keyword>
<dbReference type="SMART" id="SM01130">
    <property type="entry name" value="DHDPS"/>
    <property type="match status" value="1"/>
</dbReference>
<evidence type="ECO:0000256" key="11">
    <source>
        <dbReference type="ARBA" id="ARBA00047836"/>
    </source>
</evidence>
<feature type="site" description="Part of a proton relay during catalysis" evidence="12">
    <location>
        <position position="46"/>
    </location>
</feature>
<evidence type="ECO:0000256" key="13">
    <source>
        <dbReference type="PIRNR" id="PIRNR001365"/>
    </source>
</evidence>
<dbReference type="InterPro" id="IPR002220">
    <property type="entry name" value="DapA-like"/>
</dbReference>
<comment type="similarity">
    <text evidence="3 12 13">Belongs to the DapA family.</text>
</comment>
<dbReference type="EMBL" id="QEVW01000005">
    <property type="protein sequence ID" value="RAW16970.1"/>
    <property type="molecule type" value="Genomic_DNA"/>
</dbReference>
<dbReference type="Gene3D" id="3.20.20.70">
    <property type="entry name" value="Aldolase class I"/>
    <property type="match status" value="1"/>
</dbReference>
<organism evidence="16 17">
    <name type="scientific">Paenibacillus taichungensis</name>
    <dbReference type="NCBI Taxonomy" id="484184"/>
    <lineage>
        <taxon>Bacteria</taxon>
        <taxon>Bacillati</taxon>
        <taxon>Bacillota</taxon>
        <taxon>Bacilli</taxon>
        <taxon>Bacillales</taxon>
        <taxon>Paenibacillaceae</taxon>
        <taxon>Paenibacillus</taxon>
    </lineage>
</organism>
<dbReference type="RefSeq" id="WP_113052600.1">
    <property type="nucleotide sequence ID" value="NZ_CP175536.1"/>
</dbReference>
<evidence type="ECO:0000256" key="7">
    <source>
        <dbReference type="ARBA" id="ARBA00022915"/>
    </source>
</evidence>
<evidence type="ECO:0000313" key="17">
    <source>
        <dbReference type="Proteomes" id="UP000250642"/>
    </source>
</evidence>
<comment type="catalytic activity">
    <reaction evidence="11 12">
        <text>L-aspartate 4-semialdehyde + pyruvate = (2S,4S)-4-hydroxy-2,3,4,5-tetrahydrodipicolinate + H2O + H(+)</text>
        <dbReference type="Rhea" id="RHEA:34171"/>
        <dbReference type="ChEBI" id="CHEBI:15361"/>
        <dbReference type="ChEBI" id="CHEBI:15377"/>
        <dbReference type="ChEBI" id="CHEBI:15378"/>
        <dbReference type="ChEBI" id="CHEBI:67139"/>
        <dbReference type="ChEBI" id="CHEBI:537519"/>
        <dbReference type="EC" id="4.3.3.7"/>
    </reaction>
</comment>
<comment type="pathway">
    <text evidence="2 12">Amino-acid biosynthesis; L-lysine biosynthesis via DAP pathway; (S)-tetrahydrodipicolinate from L-aspartate: step 3/4.</text>
</comment>
<evidence type="ECO:0000256" key="3">
    <source>
        <dbReference type="ARBA" id="ARBA00007592"/>
    </source>
</evidence>
<comment type="function">
    <text evidence="1 12">Catalyzes the condensation of (S)-aspartate-beta-semialdehyde [(S)-ASA] and pyruvate to 4-hydroxy-tetrahydrodipicolinate (HTPA).</text>
</comment>
<comment type="subcellular location">
    <subcellularLocation>
        <location evidence="12">Cytoplasm</location>
    </subcellularLocation>
</comment>
<keyword evidence="7 12" id="KW-0220">Diaminopimelate biosynthesis</keyword>
<comment type="caution">
    <text evidence="16">The sequence shown here is derived from an EMBL/GenBank/DDBJ whole genome shotgun (WGS) entry which is preliminary data.</text>
</comment>
<dbReference type="PRINTS" id="PR00146">
    <property type="entry name" value="DHPICSNTHASE"/>
</dbReference>
<evidence type="ECO:0000256" key="2">
    <source>
        <dbReference type="ARBA" id="ARBA00005120"/>
    </source>
</evidence>
<keyword evidence="8 12" id="KW-0457">Lysine biosynthesis</keyword>
<evidence type="ECO:0000256" key="12">
    <source>
        <dbReference type="HAMAP-Rule" id="MF_00418"/>
    </source>
</evidence>
<keyword evidence="6 12" id="KW-0028">Amino-acid biosynthesis</keyword>
<dbReference type="EC" id="4.3.3.7" evidence="4 12"/>
<dbReference type="UniPathway" id="UPA00034">
    <property type="reaction ID" value="UER00017"/>
</dbReference>
<evidence type="ECO:0000256" key="4">
    <source>
        <dbReference type="ARBA" id="ARBA00012086"/>
    </source>
</evidence>
<dbReference type="AlphaFoldDB" id="A0A329QX01"/>
<dbReference type="GO" id="GO:0009089">
    <property type="term" value="P:lysine biosynthetic process via diaminopimelate"/>
    <property type="evidence" value="ECO:0007669"/>
    <property type="project" value="UniProtKB-UniRule"/>
</dbReference>
<proteinExistence type="inferred from homology"/>
<evidence type="ECO:0000256" key="9">
    <source>
        <dbReference type="ARBA" id="ARBA00023239"/>
    </source>
</evidence>